<proteinExistence type="predicted"/>
<evidence type="ECO:0000256" key="1">
    <source>
        <dbReference type="SAM" id="MobiDB-lite"/>
    </source>
</evidence>
<name>A0ABM7ZVJ5_STRNI</name>
<dbReference type="RefSeq" id="WP_261954139.1">
    <property type="nucleotide sequence ID" value="NZ_AP026073.1"/>
</dbReference>
<dbReference type="Proteomes" id="UP001059597">
    <property type="component" value="Chromosome"/>
</dbReference>
<accession>A0ABM7ZVJ5</accession>
<feature type="compositionally biased region" description="Low complexity" evidence="1">
    <location>
        <begin position="149"/>
        <end position="158"/>
    </location>
</feature>
<protein>
    <submittedName>
        <fullName evidence="2">Uncharacterized protein</fullName>
    </submittedName>
</protein>
<evidence type="ECO:0000313" key="2">
    <source>
        <dbReference type="EMBL" id="BDM70390.1"/>
    </source>
</evidence>
<sequence>MNEHSPLASPTDLPLDFEVFFQREQKALLAVAASRLRDRRDAEEATLEAGRRMYVKWERILAHVNPKAMTYTILRGVISDFYRREIRNSRVQPYADPLMDLLHRQAEAIGREFADHDPVAFTQRLAARIADGTGREPDPVTRAPVGGIRPTPVRPAAARGRRRRRPTPLLDPDVPPAAVLAEARRLCHVVLRSKDIDTLGAFAADYDAAGARTFACLLYTLDKWDSALYWWRFAAGAGDELAAHLLAVHHAAVGRSTDARLWRAVARMMGFAAERHLPLPVRGTTDLALGFARTWDRTLQSFLQHHHLPRELAAL</sequence>
<dbReference type="SUPFAM" id="SSF88946">
    <property type="entry name" value="Sigma2 domain of RNA polymerase sigma factors"/>
    <property type="match status" value="1"/>
</dbReference>
<gene>
    <name evidence="2" type="ORF">HEK616_38770</name>
</gene>
<dbReference type="EMBL" id="AP026073">
    <property type="protein sequence ID" value="BDM70390.1"/>
    <property type="molecule type" value="Genomic_DNA"/>
</dbReference>
<dbReference type="InterPro" id="IPR013325">
    <property type="entry name" value="RNA_pol_sigma_r2"/>
</dbReference>
<organism evidence="2 3">
    <name type="scientific">Streptomyces nigrescens</name>
    <dbReference type="NCBI Taxonomy" id="1920"/>
    <lineage>
        <taxon>Bacteria</taxon>
        <taxon>Bacillati</taxon>
        <taxon>Actinomycetota</taxon>
        <taxon>Actinomycetes</taxon>
        <taxon>Kitasatosporales</taxon>
        <taxon>Streptomycetaceae</taxon>
        <taxon>Streptomyces</taxon>
    </lineage>
</organism>
<evidence type="ECO:0000313" key="3">
    <source>
        <dbReference type="Proteomes" id="UP001059597"/>
    </source>
</evidence>
<dbReference type="Gene3D" id="1.10.1740.10">
    <property type="match status" value="1"/>
</dbReference>
<reference evidence="2" key="1">
    <citation type="submission" date="2022-06" db="EMBL/GenBank/DDBJ databases">
        <title>Complete genome sequence of Streptomyces nigrescens HEK616.</title>
        <authorList>
            <person name="Asamizu S."/>
            <person name="Onaka H."/>
        </authorList>
    </citation>
    <scope>NUCLEOTIDE SEQUENCE</scope>
    <source>
        <strain evidence="2">HEK616</strain>
    </source>
</reference>
<feature type="region of interest" description="Disordered" evidence="1">
    <location>
        <begin position="132"/>
        <end position="171"/>
    </location>
</feature>
<keyword evidence="3" id="KW-1185">Reference proteome</keyword>